<dbReference type="Gene3D" id="2.170.130.10">
    <property type="entry name" value="TonB-dependent receptor, plug domain"/>
    <property type="match status" value="1"/>
</dbReference>
<dbReference type="InterPro" id="IPR037066">
    <property type="entry name" value="Plug_dom_sf"/>
</dbReference>
<feature type="domain" description="Outer membrane protein beta-barrel" evidence="6">
    <location>
        <begin position="385"/>
        <end position="790"/>
    </location>
</feature>
<dbReference type="PANTHER" id="PTHR40980:SF4">
    <property type="entry name" value="TONB-DEPENDENT RECEPTOR-LIKE BETA-BARREL DOMAIN-CONTAINING PROTEIN"/>
    <property type="match status" value="1"/>
</dbReference>
<keyword evidence="3" id="KW-0812">Transmembrane</keyword>
<dbReference type="InterPro" id="IPR008969">
    <property type="entry name" value="CarboxyPept-like_regulatory"/>
</dbReference>
<keyword evidence="5" id="KW-0998">Cell outer membrane</keyword>
<evidence type="ECO:0000256" key="1">
    <source>
        <dbReference type="ARBA" id="ARBA00004571"/>
    </source>
</evidence>
<organism evidence="7">
    <name type="scientific">marine sediment metagenome</name>
    <dbReference type="NCBI Taxonomy" id="412755"/>
    <lineage>
        <taxon>unclassified sequences</taxon>
        <taxon>metagenomes</taxon>
        <taxon>ecological metagenomes</taxon>
    </lineage>
</organism>
<dbReference type="Pfam" id="PF14905">
    <property type="entry name" value="OMP_b-brl_3"/>
    <property type="match status" value="1"/>
</dbReference>
<evidence type="ECO:0000313" key="7">
    <source>
        <dbReference type="EMBL" id="KKN21129.1"/>
    </source>
</evidence>
<dbReference type="SUPFAM" id="SSF49464">
    <property type="entry name" value="Carboxypeptidase regulatory domain-like"/>
    <property type="match status" value="1"/>
</dbReference>
<keyword evidence="2" id="KW-0813">Transport</keyword>
<accession>A0A0F9NTB7</accession>
<gene>
    <name evidence="7" type="ORF">LCGC14_0928610</name>
</gene>
<dbReference type="PROSITE" id="PS52016">
    <property type="entry name" value="TONB_DEPENDENT_REC_3"/>
    <property type="match status" value="1"/>
</dbReference>
<dbReference type="AlphaFoldDB" id="A0A0F9NTB7"/>
<comment type="subcellular location">
    <subcellularLocation>
        <location evidence="1">Cell outer membrane</location>
        <topology evidence="1">Multi-pass membrane protein</topology>
    </subcellularLocation>
</comment>
<dbReference type="InterPro" id="IPR039426">
    <property type="entry name" value="TonB-dep_rcpt-like"/>
</dbReference>
<dbReference type="EMBL" id="LAZR01003177">
    <property type="protein sequence ID" value="KKN21129.1"/>
    <property type="molecule type" value="Genomic_DNA"/>
</dbReference>
<evidence type="ECO:0000256" key="5">
    <source>
        <dbReference type="ARBA" id="ARBA00023237"/>
    </source>
</evidence>
<reference evidence="7" key="1">
    <citation type="journal article" date="2015" name="Nature">
        <title>Complex archaea that bridge the gap between prokaryotes and eukaryotes.</title>
        <authorList>
            <person name="Spang A."/>
            <person name="Saw J.H."/>
            <person name="Jorgensen S.L."/>
            <person name="Zaremba-Niedzwiedzka K."/>
            <person name="Martijn J."/>
            <person name="Lind A.E."/>
            <person name="van Eijk R."/>
            <person name="Schleper C."/>
            <person name="Guy L."/>
            <person name="Ettema T.J."/>
        </authorList>
    </citation>
    <scope>NUCLEOTIDE SEQUENCE</scope>
</reference>
<dbReference type="Gene3D" id="2.60.40.1120">
    <property type="entry name" value="Carboxypeptidase-like, regulatory domain"/>
    <property type="match status" value="1"/>
</dbReference>
<name>A0A0F9NTB7_9ZZZZ</name>
<evidence type="ECO:0000259" key="6">
    <source>
        <dbReference type="Pfam" id="PF14905"/>
    </source>
</evidence>
<comment type="caution">
    <text evidence="7">The sequence shown here is derived from an EMBL/GenBank/DDBJ whole genome shotgun (WGS) entry which is preliminary data.</text>
</comment>
<dbReference type="InterPro" id="IPR041700">
    <property type="entry name" value="OMP_b-brl_3"/>
</dbReference>
<proteinExistence type="predicted"/>
<keyword evidence="4" id="KW-0472">Membrane</keyword>
<dbReference type="Pfam" id="PF13620">
    <property type="entry name" value="CarboxypepD_reg"/>
    <property type="match status" value="1"/>
</dbReference>
<evidence type="ECO:0000256" key="4">
    <source>
        <dbReference type="ARBA" id="ARBA00023136"/>
    </source>
</evidence>
<protein>
    <recommendedName>
        <fullName evidence="6">Outer membrane protein beta-barrel domain-containing protein</fullName>
    </recommendedName>
</protein>
<dbReference type="PANTHER" id="PTHR40980">
    <property type="entry name" value="PLUG DOMAIN-CONTAINING PROTEIN"/>
    <property type="match status" value="1"/>
</dbReference>
<dbReference type="GO" id="GO:0009279">
    <property type="term" value="C:cell outer membrane"/>
    <property type="evidence" value="ECO:0007669"/>
    <property type="project" value="UniProtKB-SubCell"/>
</dbReference>
<sequence>MVRKNFAILILIFCAILLGTTANAQTDATAQISGNITTAINEPLPYANLVVFKVSDSSMVKGAMTDDMGSFLVEELPAGKYYVSASILGFKTHISDVFDIAANEKKEFGTIQLEEENFELEGVTVTSKKPLIQNKVDRVVLNIENSILATGNTAMDILQKAPGVTVDNGVLSLIGKSNVLILINGKQTYLSQDQLKNLMNATQSSAIESIEIMTNPSAKYDAAGNAGIINIKMKKNRDDGTNVSVNLSNGQGIYRETNGGMTLNHRNKLLNIFTNYDYSDSEDFSALEVDRSTSFSERSTFFNSSSFDRFRYKTHNFKFGTDVNLTPKSSLGFIISGNFRDGDSRLKSTTEIGAQRGIVDSTVVGLNTGRFPTRYLTYNVNYSVKLDTMGTDLAFSYDYSNSRRNESFDFRNRFLDQNRIEYRPANNFRNLTPQDADIYVGKMDFTHPFNENSNLGAGLKYSSVETDNVLQFDILQDNGSYVNDERRSNQFIYNESISAAYLNYNTQLGSYSFQAGLRAERTASTGNSVTDENVVDRTYTNLFPTLFVQKKINDTNTISASYGRRIDRPNYSSLNPFVYYIDQYTFRFGNPFLKPQYTDTYNIGYLLKNKYKFDFSYSNTKDAIAFILLTDPETQSISQTDANLNGFNSYSLNVNAPIKVTDRWNTYNNLSVYYNQYKSNEIEGAPLQLEKLAWQLSTTHTFTIDDRLSAELSANYVSPNVYGVFNLKSYYGIDLGVGRTFFDDKMNVKFSINDILYTKGKRTTFSTLPNSSYDINTNYNSRIFRLSVSYEFGNIKLKSSEKRGGAEEEKNRLQ</sequence>
<dbReference type="SUPFAM" id="SSF56935">
    <property type="entry name" value="Porins"/>
    <property type="match status" value="1"/>
</dbReference>
<dbReference type="InterPro" id="IPR036942">
    <property type="entry name" value="Beta-barrel_TonB_sf"/>
</dbReference>
<dbReference type="Gene3D" id="2.40.170.20">
    <property type="entry name" value="TonB-dependent receptor, beta-barrel domain"/>
    <property type="match status" value="1"/>
</dbReference>
<evidence type="ECO:0000256" key="2">
    <source>
        <dbReference type="ARBA" id="ARBA00022448"/>
    </source>
</evidence>
<evidence type="ECO:0000256" key="3">
    <source>
        <dbReference type="ARBA" id="ARBA00022692"/>
    </source>
</evidence>